<name>A0A090SEL3_9VIBR</name>
<dbReference type="AlphaFoldDB" id="A0A090SEL3"/>
<evidence type="ECO:0000313" key="2">
    <source>
        <dbReference type="Proteomes" id="UP000029228"/>
    </source>
</evidence>
<evidence type="ECO:0000313" key="1">
    <source>
        <dbReference type="EMBL" id="GAL17942.1"/>
    </source>
</evidence>
<comment type="caution">
    <text evidence="1">The sequence shown here is derived from an EMBL/GenBank/DDBJ whole genome shotgun (WGS) entry which is preliminary data.</text>
</comment>
<dbReference type="Proteomes" id="UP000029228">
    <property type="component" value="Unassembled WGS sequence"/>
</dbReference>
<dbReference type="STRING" id="990268.JCM19235_6495"/>
<reference evidence="1 2" key="1">
    <citation type="submission" date="2014-09" db="EMBL/GenBank/DDBJ databases">
        <title>Vibrio maritimus JCM 19235. (C45) whole genome shotgun sequence.</title>
        <authorList>
            <person name="Sawabe T."/>
            <person name="Meirelles P."/>
            <person name="Nakanishi M."/>
            <person name="Sayaka M."/>
            <person name="Hattori M."/>
            <person name="Ohkuma M."/>
        </authorList>
    </citation>
    <scope>NUCLEOTIDE SEQUENCE [LARGE SCALE GENOMIC DNA]</scope>
    <source>
        <strain evidence="2">JCM19235</strain>
    </source>
</reference>
<accession>A0A090SEL3</accession>
<keyword evidence="2" id="KW-1185">Reference proteome</keyword>
<proteinExistence type="predicted"/>
<dbReference type="EMBL" id="BBMR01000002">
    <property type="protein sequence ID" value="GAL17942.1"/>
    <property type="molecule type" value="Genomic_DNA"/>
</dbReference>
<sequence length="56" mass="6437">METTNVKSTPELYRLFGDQLAAFGLPLNSQFLGVEITEQTRYIGDFGSRIYHLNRK</sequence>
<protein>
    <submittedName>
        <fullName evidence="1">Uncharacterized protein</fullName>
    </submittedName>
</protein>
<reference evidence="1 2" key="2">
    <citation type="submission" date="2014-09" db="EMBL/GenBank/DDBJ databases">
        <authorList>
            <consortium name="NBRP consortium"/>
            <person name="Sawabe T."/>
            <person name="Meirelles P."/>
            <person name="Nakanishi M."/>
            <person name="Sayaka M."/>
            <person name="Hattori M."/>
            <person name="Ohkuma M."/>
        </authorList>
    </citation>
    <scope>NUCLEOTIDE SEQUENCE [LARGE SCALE GENOMIC DNA]</scope>
    <source>
        <strain evidence="2">JCM19235</strain>
    </source>
</reference>
<gene>
    <name evidence="1" type="ORF">JCM19235_6495</name>
</gene>
<organism evidence="1 2">
    <name type="scientific">Vibrio maritimus</name>
    <dbReference type="NCBI Taxonomy" id="990268"/>
    <lineage>
        <taxon>Bacteria</taxon>
        <taxon>Pseudomonadati</taxon>
        <taxon>Pseudomonadota</taxon>
        <taxon>Gammaproteobacteria</taxon>
        <taxon>Vibrionales</taxon>
        <taxon>Vibrionaceae</taxon>
        <taxon>Vibrio</taxon>
    </lineage>
</organism>